<dbReference type="Pfam" id="PF00717">
    <property type="entry name" value="Peptidase_S24"/>
    <property type="match status" value="1"/>
</dbReference>
<dbReference type="PANTHER" id="PTHR40661:SF3">
    <property type="entry name" value="FELS-1 PROPHAGE TRANSCRIPTIONAL REGULATOR"/>
    <property type="match status" value="1"/>
</dbReference>
<evidence type="ECO:0000259" key="4">
    <source>
        <dbReference type="PROSITE" id="PS50943"/>
    </source>
</evidence>
<keyword evidence="1" id="KW-0805">Transcription regulation</keyword>
<evidence type="ECO:0000256" key="3">
    <source>
        <dbReference type="ARBA" id="ARBA00023163"/>
    </source>
</evidence>
<evidence type="ECO:0000256" key="1">
    <source>
        <dbReference type="ARBA" id="ARBA00023015"/>
    </source>
</evidence>
<dbReference type="InterPro" id="IPR015927">
    <property type="entry name" value="Peptidase_S24_S26A/B/C"/>
</dbReference>
<dbReference type="PROSITE" id="PS50943">
    <property type="entry name" value="HTH_CROC1"/>
    <property type="match status" value="1"/>
</dbReference>
<comment type="caution">
    <text evidence="5">The sequence shown here is derived from an EMBL/GenBank/DDBJ whole genome shotgun (WGS) entry which is preliminary data.</text>
</comment>
<name>A0A0J0ZS33_ACIBA</name>
<dbReference type="GO" id="GO:0003677">
    <property type="term" value="F:DNA binding"/>
    <property type="evidence" value="ECO:0007669"/>
    <property type="project" value="UniProtKB-KW"/>
</dbReference>
<dbReference type="InterPro" id="IPR039418">
    <property type="entry name" value="LexA-like"/>
</dbReference>
<dbReference type="Proteomes" id="UP000036122">
    <property type="component" value="Unassembled WGS sequence"/>
</dbReference>
<dbReference type="Gene3D" id="2.10.109.10">
    <property type="entry name" value="Umud Fragment, subunit A"/>
    <property type="match status" value="1"/>
</dbReference>
<accession>A0A0J0ZS33</accession>
<dbReference type="CDD" id="cd00093">
    <property type="entry name" value="HTH_XRE"/>
    <property type="match status" value="1"/>
</dbReference>
<dbReference type="RefSeq" id="WP_000447686.1">
    <property type="nucleotide sequence ID" value="NZ_JPHZ01000031.1"/>
</dbReference>
<organism evidence="5 6">
    <name type="scientific">Acinetobacter baumannii MRSN 3527</name>
    <dbReference type="NCBI Taxonomy" id="1409923"/>
    <lineage>
        <taxon>Bacteria</taxon>
        <taxon>Pseudomonadati</taxon>
        <taxon>Pseudomonadota</taxon>
        <taxon>Gammaproteobacteria</taxon>
        <taxon>Moraxellales</taxon>
        <taxon>Moraxellaceae</taxon>
        <taxon>Acinetobacter</taxon>
        <taxon>Acinetobacter calcoaceticus/baumannii complex</taxon>
    </lineage>
</organism>
<reference evidence="5 6" key="1">
    <citation type="submission" date="2014-07" db="EMBL/GenBank/DDBJ databases">
        <authorList>
            <person name="Harkins D.M."/>
            <person name="Lesho E."/>
            <person name="Waterman P.E."/>
            <person name="Chan A."/>
            <person name="Fouts D.E."/>
        </authorList>
    </citation>
    <scope>NUCLEOTIDE SEQUENCE [LARGE SCALE GENOMIC DNA]</scope>
    <source>
        <strain evidence="5 6">MRSN 3527</strain>
    </source>
</reference>
<dbReference type="SUPFAM" id="SSF47413">
    <property type="entry name" value="lambda repressor-like DNA-binding domains"/>
    <property type="match status" value="1"/>
</dbReference>
<evidence type="ECO:0000313" key="5">
    <source>
        <dbReference type="EMBL" id="KLT85056.1"/>
    </source>
</evidence>
<evidence type="ECO:0000256" key="2">
    <source>
        <dbReference type="ARBA" id="ARBA00023125"/>
    </source>
</evidence>
<dbReference type="InterPro" id="IPR001387">
    <property type="entry name" value="Cro/C1-type_HTH"/>
</dbReference>
<feature type="domain" description="HTH cro/C1-type" evidence="4">
    <location>
        <begin position="8"/>
        <end position="62"/>
    </location>
</feature>
<gene>
    <name evidence="5" type="ORF">T630_2904</name>
</gene>
<protein>
    <submittedName>
        <fullName evidence="5">DNA-binding helix-turn-helix protein</fullName>
    </submittedName>
</protein>
<dbReference type="EMBL" id="JPHZ01000031">
    <property type="protein sequence ID" value="KLT85056.1"/>
    <property type="molecule type" value="Genomic_DNA"/>
</dbReference>
<dbReference type="Pfam" id="PF01381">
    <property type="entry name" value="HTH_3"/>
    <property type="match status" value="1"/>
</dbReference>
<dbReference type="CDD" id="cd06529">
    <property type="entry name" value="S24_LexA-like"/>
    <property type="match status" value="1"/>
</dbReference>
<keyword evidence="3" id="KW-0804">Transcription</keyword>
<dbReference type="PATRIC" id="fig|1409923.3.peg.3681"/>
<dbReference type="SUPFAM" id="SSF51306">
    <property type="entry name" value="LexA/Signal peptidase"/>
    <property type="match status" value="1"/>
</dbReference>
<dbReference type="Gene3D" id="1.10.260.40">
    <property type="entry name" value="lambda repressor-like DNA-binding domains"/>
    <property type="match status" value="1"/>
</dbReference>
<dbReference type="InterPro" id="IPR010982">
    <property type="entry name" value="Lambda_DNA-bd_dom_sf"/>
</dbReference>
<dbReference type="AlphaFoldDB" id="A0A0J0ZS33"/>
<proteinExistence type="predicted"/>
<sequence length="213" mass="24362">METIGLRIQKLRKEKKLSKVKLGDLVGVSDVTVGFWEKDVNEPKYENLEALCQVLDTTIDYLKYGVNNNEQSVKDLRPITRMLPVLDYVQAGNWTNVRSIQPHEIELWLPAPPEAGRNSFYMIVQGTSNTPHFKDGDLICIDPDIPLEYVQTGEMIVAMCDDQATFKALVRENKNMYLQALNGNFHPNIIPLKENCIYKGKYVGKFEPPKKFL</sequence>
<evidence type="ECO:0000313" key="6">
    <source>
        <dbReference type="Proteomes" id="UP000036122"/>
    </source>
</evidence>
<dbReference type="PANTHER" id="PTHR40661">
    <property type="match status" value="1"/>
</dbReference>
<dbReference type="SMART" id="SM00530">
    <property type="entry name" value="HTH_XRE"/>
    <property type="match status" value="1"/>
</dbReference>
<dbReference type="InterPro" id="IPR036286">
    <property type="entry name" value="LexA/Signal_pep-like_sf"/>
</dbReference>
<keyword evidence="2 5" id="KW-0238">DNA-binding</keyword>